<accession>A0A8J4Q466</accession>
<gene>
    <name evidence="3" type="ORF">CYY_005050</name>
</gene>
<feature type="signal peptide" evidence="2">
    <location>
        <begin position="1"/>
        <end position="23"/>
    </location>
</feature>
<comment type="caution">
    <text evidence="3">The sequence shown here is derived from an EMBL/GenBank/DDBJ whole genome shotgun (WGS) entry which is preliminary data.</text>
</comment>
<name>A0A8J4Q466_9MYCE</name>
<evidence type="ECO:0000256" key="1">
    <source>
        <dbReference type="SAM" id="MobiDB-lite"/>
    </source>
</evidence>
<dbReference type="AlphaFoldDB" id="A0A8J4Q466"/>
<proteinExistence type="predicted"/>
<dbReference type="Proteomes" id="UP000695562">
    <property type="component" value="Unassembled WGS sequence"/>
</dbReference>
<sequence length="221" mass="25339">MKALILILILLNISHFSPLFVSSEPLYFTGSFSQDSLTVPTSNRTDVTGEVYLELSHNNETNTYKYLVTMFFHHFKYGEKDFPDYFLKGLASEKQDGNDFTDFLVFDIFYYQTADHTQKQVNLTHTFNDTSTSFKNISMVYNQLLANSTSNGGLYIEMIQKNEENPIMRAQLQSSEKPPDFSPFPTPKPEEKQEDNSSNKLSNNYVIVLLVSVLSLLIHLI</sequence>
<feature type="region of interest" description="Disordered" evidence="1">
    <location>
        <begin position="174"/>
        <end position="198"/>
    </location>
</feature>
<feature type="chain" id="PRO_5035230644" evidence="2">
    <location>
        <begin position="24"/>
        <end position="221"/>
    </location>
</feature>
<keyword evidence="4" id="KW-1185">Reference proteome</keyword>
<feature type="compositionally biased region" description="Basic and acidic residues" evidence="1">
    <location>
        <begin position="188"/>
        <end position="197"/>
    </location>
</feature>
<organism evidence="3 4">
    <name type="scientific">Polysphondylium violaceum</name>
    <dbReference type="NCBI Taxonomy" id="133409"/>
    <lineage>
        <taxon>Eukaryota</taxon>
        <taxon>Amoebozoa</taxon>
        <taxon>Evosea</taxon>
        <taxon>Eumycetozoa</taxon>
        <taxon>Dictyostelia</taxon>
        <taxon>Dictyosteliales</taxon>
        <taxon>Dictyosteliaceae</taxon>
        <taxon>Polysphondylium</taxon>
    </lineage>
</organism>
<protein>
    <submittedName>
        <fullName evidence="3">Uncharacterized protein</fullName>
    </submittedName>
</protein>
<evidence type="ECO:0000313" key="3">
    <source>
        <dbReference type="EMBL" id="KAF2073631.1"/>
    </source>
</evidence>
<evidence type="ECO:0000313" key="4">
    <source>
        <dbReference type="Proteomes" id="UP000695562"/>
    </source>
</evidence>
<keyword evidence="2" id="KW-0732">Signal</keyword>
<dbReference type="EMBL" id="AJWJ01000192">
    <property type="protein sequence ID" value="KAF2073631.1"/>
    <property type="molecule type" value="Genomic_DNA"/>
</dbReference>
<evidence type="ECO:0000256" key="2">
    <source>
        <dbReference type="SAM" id="SignalP"/>
    </source>
</evidence>
<reference evidence="3" key="1">
    <citation type="submission" date="2020-01" db="EMBL/GenBank/DDBJ databases">
        <title>Development of genomics and gene disruption for Polysphondylium violaceum indicates a role for the polyketide synthase stlB in stalk morphogenesis.</title>
        <authorList>
            <person name="Narita B."/>
            <person name="Kawabe Y."/>
            <person name="Kin K."/>
            <person name="Saito T."/>
            <person name="Gibbs R."/>
            <person name="Kuspa A."/>
            <person name="Muzny D."/>
            <person name="Queller D."/>
            <person name="Richards S."/>
            <person name="Strassman J."/>
            <person name="Sucgang R."/>
            <person name="Worley K."/>
            <person name="Schaap P."/>
        </authorList>
    </citation>
    <scope>NUCLEOTIDE SEQUENCE</scope>
    <source>
        <strain evidence="3">QSvi11</strain>
    </source>
</reference>